<dbReference type="Proteomes" id="UP000298358">
    <property type="component" value="Unassembled WGS sequence"/>
</dbReference>
<proteinExistence type="predicted"/>
<keyword evidence="3" id="KW-1185">Reference proteome</keyword>
<dbReference type="InterPro" id="IPR000073">
    <property type="entry name" value="AB_hydrolase_1"/>
</dbReference>
<dbReference type="Pfam" id="PF12697">
    <property type="entry name" value="Abhydrolase_6"/>
    <property type="match status" value="1"/>
</dbReference>
<dbReference type="Gene3D" id="3.40.50.1820">
    <property type="entry name" value="alpha/beta hydrolase"/>
    <property type="match status" value="1"/>
</dbReference>
<dbReference type="InterPro" id="IPR029058">
    <property type="entry name" value="AB_hydrolase_fold"/>
</dbReference>
<comment type="caution">
    <text evidence="2">The sequence shown here is derived from an EMBL/GenBank/DDBJ whole genome shotgun (WGS) entry which is preliminary data.</text>
</comment>
<dbReference type="RefSeq" id="WP_135115449.1">
    <property type="nucleotide sequence ID" value="NZ_JADGLL010000052.1"/>
</dbReference>
<protein>
    <submittedName>
        <fullName evidence="2">Alpha/beta hydrolase</fullName>
    </submittedName>
</protein>
<feature type="domain" description="AB hydrolase-1" evidence="1">
    <location>
        <begin position="26"/>
        <end position="254"/>
    </location>
</feature>
<evidence type="ECO:0000313" key="3">
    <source>
        <dbReference type="Proteomes" id="UP000298358"/>
    </source>
</evidence>
<organism evidence="2 3">
    <name type="scientific">Microbacterium paludicola</name>
    <dbReference type="NCBI Taxonomy" id="300019"/>
    <lineage>
        <taxon>Bacteria</taxon>
        <taxon>Bacillati</taxon>
        <taxon>Actinomycetota</taxon>
        <taxon>Actinomycetes</taxon>
        <taxon>Micrococcales</taxon>
        <taxon>Microbacteriaceae</taxon>
        <taxon>Microbacterium</taxon>
    </lineage>
</organism>
<reference evidence="2 3" key="1">
    <citation type="submission" date="2019-03" db="EMBL/GenBank/DDBJ databases">
        <title>Diversity of the mouse oral microbiome.</title>
        <authorList>
            <person name="Joseph S."/>
            <person name="Aduse-Opoku J."/>
            <person name="Curtis M."/>
            <person name="Wade W."/>
            <person name="Hashim A."/>
        </authorList>
    </citation>
    <scope>NUCLEOTIDE SEQUENCE [LARGE SCALE GENOMIC DNA]</scope>
    <source>
        <strain evidence="2 3">P1012</strain>
    </source>
</reference>
<dbReference type="OrthoDB" id="3771266at2"/>
<name>A0A4Y9FQQ3_9MICO</name>
<dbReference type="EMBL" id="SPQB01000052">
    <property type="protein sequence ID" value="TFU30833.1"/>
    <property type="molecule type" value="Genomic_DNA"/>
</dbReference>
<gene>
    <name evidence="2" type="ORF">E4U02_14075</name>
</gene>
<dbReference type="GO" id="GO:0016787">
    <property type="term" value="F:hydrolase activity"/>
    <property type="evidence" value="ECO:0007669"/>
    <property type="project" value="UniProtKB-KW"/>
</dbReference>
<dbReference type="SUPFAM" id="SSF53474">
    <property type="entry name" value="alpha/beta-Hydrolases"/>
    <property type="match status" value="1"/>
</dbReference>
<dbReference type="PANTHER" id="PTHR43194">
    <property type="entry name" value="HYDROLASE ALPHA/BETA FOLD FAMILY"/>
    <property type="match status" value="1"/>
</dbReference>
<dbReference type="PRINTS" id="PR00111">
    <property type="entry name" value="ABHYDROLASE"/>
</dbReference>
<accession>A0A4Y9FQQ3</accession>
<dbReference type="InterPro" id="IPR050228">
    <property type="entry name" value="Carboxylesterase_BioH"/>
</dbReference>
<dbReference type="PANTHER" id="PTHR43194:SF2">
    <property type="entry name" value="PEROXISOMAL MEMBRANE PROTEIN LPX1"/>
    <property type="match status" value="1"/>
</dbReference>
<evidence type="ECO:0000259" key="1">
    <source>
        <dbReference type="Pfam" id="PF12697"/>
    </source>
</evidence>
<sequence length="269" mass="28595">MSLDRRLARPTADIAFADRGAGEPVVVLTHGAGVDHSIFDAQAASLARRGVRVILWDLRGHGQSTLADRARFTAADALEDLDALLHTCGVESPVLVGHSLGGNLAQAFARRHPGRVAGVIVLDSAWNTGSLSGPERFALRVAAPVLSLISARTLPGLMARASAESPDAVARTEAVFARMPKRRFLDVWKATTTFVSPDPGFRSPVPLALIRGARDRTGNIATAMARWAAAERVVEHVIPDAGHMVTWDAPEAVSSVLIEVLDDWGLLSA</sequence>
<dbReference type="AlphaFoldDB" id="A0A4Y9FQQ3"/>
<evidence type="ECO:0000313" key="2">
    <source>
        <dbReference type="EMBL" id="TFU30833.1"/>
    </source>
</evidence>
<keyword evidence="2" id="KW-0378">Hydrolase</keyword>